<dbReference type="SUPFAM" id="SSF56024">
    <property type="entry name" value="Phospholipase D/nuclease"/>
    <property type="match status" value="2"/>
</dbReference>
<dbReference type="PROSITE" id="PS50035">
    <property type="entry name" value="PLD"/>
    <property type="match status" value="1"/>
</dbReference>
<evidence type="ECO:0000256" key="3">
    <source>
        <dbReference type="ARBA" id="ARBA00022801"/>
    </source>
</evidence>
<gene>
    <name evidence="7" type="ORF">DPV79_36270</name>
</gene>
<dbReference type="EMBL" id="QMFZ01000049">
    <property type="protein sequence ID" value="RBB33089.1"/>
    <property type="molecule type" value="Genomic_DNA"/>
</dbReference>
<dbReference type="SMART" id="SM00155">
    <property type="entry name" value="PLDc"/>
    <property type="match status" value="2"/>
</dbReference>
<name>A0A365QIZ5_9BURK</name>
<dbReference type="RefSeq" id="WP_113047680.1">
    <property type="nucleotide sequence ID" value="NZ_QMFZ01000049.1"/>
</dbReference>
<accession>A0A365QIZ5</accession>
<feature type="region of interest" description="Disordered" evidence="5">
    <location>
        <begin position="160"/>
        <end position="184"/>
    </location>
</feature>
<keyword evidence="4" id="KW-0443">Lipid metabolism</keyword>
<evidence type="ECO:0000313" key="8">
    <source>
        <dbReference type="Proteomes" id="UP000252458"/>
    </source>
</evidence>
<protein>
    <submittedName>
        <fullName evidence="7">Phosphatidylserine/phosphatidylglycerophosphate/ cardiolipin synthase family protein</fullName>
    </submittedName>
</protein>
<proteinExistence type="predicted"/>
<dbReference type="InterPro" id="IPR025202">
    <property type="entry name" value="PLD-like_dom"/>
</dbReference>
<dbReference type="InterPro" id="IPR015679">
    <property type="entry name" value="PLipase_D_fam"/>
</dbReference>
<keyword evidence="2" id="KW-0677">Repeat</keyword>
<reference evidence="7 8" key="1">
    <citation type="submission" date="2018-06" db="EMBL/GenBank/DDBJ databases">
        <title>Draft genome sequence of Burkholderia reimsis strain BE51 isolated from a French agricultural soil.</title>
        <authorList>
            <person name="Esmaeel Q."/>
        </authorList>
    </citation>
    <scope>NUCLEOTIDE SEQUENCE [LARGE SCALE GENOMIC DNA]</scope>
    <source>
        <strain evidence="7 8">BE51</strain>
    </source>
</reference>
<dbReference type="InterPro" id="IPR001736">
    <property type="entry name" value="PLipase_D/transphosphatidylase"/>
</dbReference>
<keyword evidence="8" id="KW-1185">Reference proteome</keyword>
<comment type="catalytic activity">
    <reaction evidence="1">
        <text>a 1,2-diacyl-sn-glycero-3-phosphocholine + H2O = a 1,2-diacyl-sn-glycero-3-phosphate + choline + H(+)</text>
        <dbReference type="Rhea" id="RHEA:14445"/>
        <dbReference type="ChEBI" id="CHEBI:15354"/>
        <dbReference type="ChEBI" id="CHEBI:15377"/>
        <dbReference type="ChEBI" id="CHEBI:15378"/>
        <dbReference type="ChEBI" id="CHEBI:57643"/>
        <dbReference type="ChEBI" id="CHEBI:58608"/>
        <dbReference type="EC" id="3.1.4.4"/>
    </reaction>
</comment>
<evidence type="ECO:0000259" key="6">
    <source>
        <dbReference type="PROSITE" id="PS50035"/>
    </source>
</evidence>
<sequence length="634" mass="71211">MANPSKIVAPIALNETSAARLCLPWFVDMTPEGKAEFHPVPASYKPLVNGEEAFGALYDAILAAKHSIDYICWGFQPSMYFRRGGGDSLCIGDLLIQKGREGVKVRILCWADTFAIAQKLENPNPGYDLVRRAFTQNENNTQLEYDREWYFRARIAPSPEQQEFSDTLRRSMAPDAQGGKSKPSLTVRPLENIQLVTRDFSLSDRWEIMYRESRFRSDTNLSEAGVVVGYGGGPSHHQKMVLIDYEAPSQAIGFVMGHNTLDAYWDDDAHRFGRMHPRFGRNGETPRQDMSALVTGPILEHLNVNFCRAWQRSAKVDLLSKRKAYAPQLKVRPDLGTPVMAQVNRTQSQEGVRNIKALYLQAVNNATQFIYIENQYFRWAPLAEKIKAAAQRHVSAGRDPGIHGSLHLFVVTNSTDDAVGMGTGTTYDMLNSLGRADTMPNVARISRSEQLGIEVERAVNEVATARFDRSANGPARQKVAEKKLEELQQKYRDNGNENKPILPQEVPGLKIHVCTLVAPDSPPKQWMPVYVHSKIMIVDDVFLTHGSANVNLRSMEVDSELNICHEHSGVTQALRRRLWNIHTHGMGAQDLPSEAFKQWDRVIKRNASNQAKGLAPYASLIGFMRISTSRLRLD</sequence>
<evidence type="ECO:0000256" key="1">
    <source>
        <dbReference type="ARBA" id="ARBA00000798"/>
    </source>
</evidence>
<dbReference type="PANTHER" id="PTHR18896">
    <property type="entry name" value="PHOSPHOLIPASE D"/>
    <property type="match status" value="1"/>
</dbReference>
<dbReference type="Proteomes" id="UP000252458">
    <property type="component" value="Unassembled WGS sequence"/>
</dbReference>
<dbReference type="GO" id="GO:0009395">
    <property type="term" value="P:phospholipid catabolic process"/>
    <property type="evidence" value="ECO:0007669"/>
    <property type="project" value="TreeGrafter"/>
</dbReference>
<evidence type="ECO:0000256" key="5">
    <source>
        <dbReference type="SAM" id="MobiDB-lite"/>
    </source>
</evidence>
<organism evidence="7 8">
    <name type="scientific">Burkholderia reimsis</name>
    <dbReference type="NCBI Taxonomy" id="2234132"/>
    <lineage>
        <taxon>Bacteria</taxon>
        <taxon>Pseudomonadati</taxon>
        <taxon>Pseudomonadota</taxon>
        <taxon>Betaproteobacteria</taxon>
        <taxon>Burkholderiales</taxon>
        <taxon>Burkholderiaceae</taxon>
        <taxon>Burkholderia</taxon>
    </lineage>
</organism>
<dbReference type="Pfam" id="PF13091">
    <property type="entry name" value="PLDc_2"/>
    <property type="match status" value="1"/>
</dbReference>
<evidence type="ECO:0000313" key="7">
    <source>
        <dbReference type="EMBL" id="RBB33089.1"/>
    </source>
</evidence>
<dbReference type="AlphaFoldDB" id="A0A365QIZ5"/>
<evidence type="ECO:0000256" key="4">
    <source>
        <dbReference type="ARBA" id="ARBA00023098"/>
    </source>
</evidence>
<keyword evidence="3" id="KW-0378">Hydrolase</keyword>
<evidence type="ECO:0000256" key="2">
    <source>
        <dbReference type="ARBA" id="ARBA00022737"/>
    </source>
</evidence>
<dbReference type="GO" id="GO:0004630">
    <property type="term" value="F:phospholipase D activity"/>
    <property type="evidence" value="ECO:0007669"/>
    <property type="project" value="UniProtKB-EC"/>
</dbReference>
<dbReference type="PANTHER" id="PTHR18896:SF76">
    <property type="entry name" value="PHOSPHOLIPASE"/>
    <property type="match status" value="1"/>
</dbReference>
<feature type="domain" description="PLD phosphodiesterase" evidence="6">
    <location>
        <begin position="527"/>
        <end position="554"/>
    </location>
</feature>
<dbReference type="Gene3D" id="3.30.870.10">
    <property type="entry name" value="Endonuclease Chain A"/>
    <property type="match status" value="2"/>
</dbReference>
<comment type="caution">
    <text evidence="7">The sequence shown here is derived from an EMBL/GenBank/DDBJ whole genome shotgun (WGS) entry which is preliminary data.</text>
</comment>